<dbReference type="GO" id="GO:0009381">
    <property type="term" value="F:excinuclease ABC activity"/>
    <property type="evidence" value="ECO:0007669"/>
    <property type="project" value="UniProtKB-UniRule"/>
</dbReference>
<dbReference type="PANTHER" id="PTHR24029">
    <property type="entry name" value="UVRABC SYSTEM PROTEIN B"/>
    <property type="match status" value="1"/>
</dbReference>
<dbReference type="Gene3D" id="4.10.860.10">
    <property type="entry name" value="UVR domain"/>
    <property type="match status" value="1"/>
</dbReference>
<evidence type="ECO:0000259" key="15">
    <source>
        <dbReference type="PROSITE" id="PS50151"/>
    </source>
</evidence>
<feature type="binding site" evidence="12">
    <location>
        <begin position="61"/>
        <end position="68"/>
    </location>
    <ligand>
        <name>ATP</name>
        <dbReference type="ChEBI" id="CHEBI:30616"/>
    </ligand>
</feature>
<comment type="domain">
    <text evidence="12">The beta-hairpin motif is involved in DNA binding.</text>
</comment>
<name>A0A0R1V3K1_9LACO</name>
<evidence type="ECO:0000313" key="19">
    <source>
        <dbReference type="Proteomes" id="UP000051166"/>
    </source>
</evidence>
<dbReference type="NCBIfam" id="TIGR00631">
    <property type="entry name" value="uvrb"/>
    <property type="match status" value="1"/>
</dbReference>
<sequence>MAFFAVNSNQNNRGLANVIERQEEREFDLVSGYQPTGDQPTAIQELSQGILQGEKAQVLLGATGTGKTFTISNVIKNVNKPTLVLAHNKTLAGQLYSEFKEFFPNNAVEYFVSYYDYYQPEAYVPSSDTYIEKDSSINDEIDKLRHSATSSLLERNDVIVVASVSSIFGLGDPKEYKAHTLSLRVGQTLERDTLLRQLIDIQFERNDIDFQRGRFRVHGDVVEIFPASRDERALRIEFFGDEIDRIREVDALTGEIVAEREHVSIFPATHFMTNDDIMDKAIAGIQAELAAQLEKLKGANKLLEAQRLEQRTTYDIEMLREMGYCSGIENYSRHMDGRKPGEPPYTLLDFFPKDFLLVVDESHVTMPQVRGMYNGDRARKQMLIDHGFRLPSALDNRPLTLTEFEQHIHQIVYMSATPGPYEFEQTDKIVQQIIRPTGLLDPLIEVRPIMGQMDDLVGEINKRVARHERVFVTTLTKKMSEDLTDYLKELQIKVKYLHSDIKTLERTKIVRDLRLGVFDVLVGINLLREGIDVPEVSLVAILDADKEGFLRSERSLVQTIGRAARNENGRVIMYADHVTDSMQGAIDETKRRRSIQEKYNEEHHIVPHTIKKKIRALISITKPVRGGKSESFSTLEFKDMEEKQQQETLIKLEDQMRAAAKQLDFEQAATLRDTIIELKGQTGK</sequence>
<dbReference type="PROSITE" id="PS50151">
    <property type="entry name" value="UVR"/>
    <property type="match status" value="1"/>
</dbReference>
<dbReference type="InterPro" id="IPR006935">
    <property type="entry name" value="Helicase/UvrB_N"/>
</dbReference>
<dbReference type="InterPro" id="IPR001943">
    <property type="entry name" value="UVR_dom"/>
</dbReference>
<evidence type="ECO:0000313" key="18">
    <source>
        <dbReference type="EMBL" id="KRM00192.1"/>
    </source>
</evidence>
<evidence type="ECO:0000256" key="1">
    <source>
        <dbReference type="ARBA" id="ARBA00004496"/>
    </source>
</evidence>
<feature type="domain" description="Helicase ATP-binding" evidence="16">
    <location>
        <begin position="48"/>
        <end position="183"/>
    </location>
</feature>
<dbReference type="GO" id="GO:0006289">
    <property type="term" value="P:nucleotide-excision repair"/>
    <property type="evidence" value="ECO:0007669"/>
    <property type="project" value="UniProtKB-UniRule"/>
</dbReference>
<dbReference type="GO" id="GO:0003677">
    <property type="term" value="F:DNA binding"/>
    <property type="evidence" value="ECO:0007669"/>
    <property type="project" value="UniProtKB-UniRule"/>
</dbReference>
<reference evidence="18 19" key="1">
    <citation type="journal article" date="2015" name="Genome Announc.">
        <title>Expanding the biotechnology potential of lactobacilli through comparative genomics of 213 strains and associated genera.</title>
        <authorList>
            <person name="Sun Z."/>
            <person name="Harris H.M."/>
            <person name="McCann A."/>
            <person name="Guo C."/>
            <person name="Argimon S."/>
            <person name="Zhang W."/>
            <person name="Yang X."/>
            <person name="Jeffery I.B."/>
            <person name="Cooney J.C."/>
            <person name="Kagawa T.F."/>
            <person name="Liu W."/>
            <person name="Song Y."/>
            <person name="Salvetti E."/>
            <person name="Wrobel A."/>
            <person name="Rasinkangas P."/>
            <person name="Parkhill J."/>
            <person name="Rea M.C."/>
            <person name="O'Sullivan O."/>
            <person name="Ritari J."/>
            <person name="Douillard F.P."/>
            <person name="Paul Ross R."/>
            <person name="Yang R."/>
            <person name="Briner A.E."/>
            <person name="Felis G.E."/>
            <person name="de Vos W.M."/>
            <person name="Barrangou R."/>
            <person name="Klaenhammer T.R."/>
            <person name="Caufield P.W."/>
            <person name="Cui Y."/>
            <person name="Zhang H."/>
            <person name="O'Toole P.W."/>
        </authorList>
    </citation>
    <scope>NUCLEOTIDE SEQUENCE [LARGE SCALE GENOMIC DNA]</scope>
    <source>
        <strain evidence="18 19">DSM 16230</strain>
    </source>
</reference>
<dbReference type="CDD" id="cd18790">
    <property type="entry name" value="SF2_C_UvrB"/>
    <property type="match status" value="1"/>
</dbReference>
<evidence type="ECO:0000259" key="17">
    <source>
        <dbReference type="PROSITE" id="PS51194"/>
    </source>
</evidence>
<evidence type="ECO:0000256" key="9">
    <source>
        <dbReference type="ARBA" id="ARBA00023204"/>
    </source>
</evidence>
<dbReference type="InterPro" id="IPR001650">
    <property type="entry name" value="Helicase_C-like"/>
</dbReference>
<keyword evidence="3 12" id="KW-0963">Cytoplasm</keyword>
<dbReference type="EMBL" id="AZFQ01000012">
    <property type="protein sequence ID" value="KRM00192.1"/>
    <property type="molecule type" value="Genomic_DNA"/>
</dbReference>
<comment type="caution">
    <text evidence="18">The sequence shown here is derived from an EMBL/GenBank/DDBJ whole genome shotgun (WGS) entry which is preliminary data.</text>
</comment>
<dbReference type="Pfam" id="PF02151">
    <property type="entry name" value="UVR"/>
    <property type="match status" value="1"/>
</dbReference>
<comment type="subunit">
    <text evidence="10 12 13">Forms a heterotetramer with UvrA during the search for lesions. Interacts with UvrC in an incision complex.</text>
</comment>
<keyword evidence="9 12" id="KW-0234">DNA repair</keyword>
<dbReference type="Pfam" id="PF00271">
    <property type="entry name" value="Helicase_C"/>
    <property type="match status" value="1"/>
</dbReference>
<keyword evidence="4 12" id="KW-0547">Nucleotide-binding</keyword>
<dbReference type="GO" id="GO:0009432">
    <property type="term" value="P:SOS response"/>
    <property type="evidence" value="ECO:0007669"/>
    <property type="project" value="UniProtKB-UniRule"/>
</dbReference>
<dbReference type="Proteomes" id="UP000051166">
    <property type="component" value="Unassembled WGS sequence"/>
</dbReference>
<evidence type="ECO:0000256" key="5">
    <source>
        <dbReference type="ARBA" id="ARBA00022763"/>
    </source>
</evidence>
<dbReference type="CDD" id="cd17916">
    <property type="entry name" value="DEXHc_UvrB"/>
    <property type="match status" value="1"/>
</dbReference>
<accession>A0A0R1V3K1</accession>
<dbReference type="InterPro" id="IPR027417">
    <property type="entry name" value="P-loop_NTPase"/>
</dbReference>
<protein>
    <recommendedName>
        <fullName evidence="11 12">UvrABC system protein B</fullName>
        <shortName evidence="12">Protein UvrB</shortName>
    </recommendedName>
    <alternativeName>
        <fullName evidence="12">Excinuclease ABC subunit B</fullName>
    </alternativeName>
</protein>
<evidence type="ECO:0000259" key="16">
    <source>
        <dbReference type="PROSITE" id="PS51192"/>
    </source>
</evidence>
<comment type="similarity">
    <text evidence="2 12 13">Belongs to the UvrB family.</text>
</comment>
<evidence type="ECO:0000256" key="11">
    <source>
        <dbReference type="ARBA" id="ARBA00029504"/>
    </source>
</evidence>
<gene>
    <name evidence="12" type="primary">uvrB</name>
    <name evidence="18" type="ORF">FD50_GL002167</name>
</gene>
<dbReference type="STRING" id="1423801.FD50_GL002167"/>
<dbReference type="SUPFAM" id="SSF46600">
    <property type="entry name" value="C-terminal UvrC-binding domain of UvrB"/>
    <property type="match status" value="1"/>
</dbReference>
<keyword evidence="6 12" id="KW-0228">DNA excision</keyword>
<evidence type="ECO:0000256" key="6">
    <source>
        <dbReference type="ARBA" id="ARBA00022769"/>
    </source>
</evidence>
<dbReference type="GO" id="GO:0005737">
    <property type="term" value="C:cytoplasm"/>
    <property type="evidence" value="ECO:0007669"/>
    <property type="project" value="UniProtKB-SubCell"/>
</dbReference>
<dbReference type="Gene3D" id="3.40.50.300">
    <property type="entry name" value="P-loop containing nucleotide triphosphate hydrolases"/>
    <property type="match status" value="3"/>
</dbReference>
<evidence type="ECO:0000256" key="2">
    <source>
        <dbReference type="ARBA" id="ARBA00008533"/>
    </source>
</evidence>
<dbReference type="Pfam" id="PF04851">
    <property type="entry name" value="ResIII"/>
    <property type="match status" value="1"/>
</dbReference>
<feature type="short sequence motif" description="Beta-hairpin" evidence="12">
    <location>
        <begin position="114"/>
        <end position="137"/>
    </location>
</feature>
<evidence type="ECO:0000256" key="8">
    <source>
        <dbReference type="ARBA" id="ARBA00022881"/>
    </source>
</evidence>
<evidence type="ECO:0000256" key="4">
    <source>
        <dbReference type="ARBA" id="ARBA00022741"/>
    </source>
</evidence>
<dbReference type="SMART" id="SM00490">
    <property type="entry name" value="HELICc"/>
    <property type="match status" value="1"/>
</dbReference>
<dbReference type="GO" id="GO:0005524">
    <property type="term" value="F:ATP binding"/>
    <property type="evidence" value="ECO:0007669"/>
    <property type="project" value="UniProtKB-UniRule"/>
</dbReference>
<evidence type="ECO:0000256" key="14">
    <source>
        <dbReference type="SAM" id="Coils"/>
    </source>
</evidence>
<dbReference type="InterPro" id="IPR041471">
    <property type="entry name" value="UvrB_inter"/>
</dbReference>
<dbReference type="NCBIfam" id="NF003673">
    <property type="entry name" value="PRK05298.1"/>
    <property type="match status" value="1"/>
</dbReference>
<dbReference type="PROSITE" id="PS51192">
    <property type="entry name" value="HELICASE_ATP_BIND_1"/>
    <property type="match status" value="1"/>
</dbReference>
<comment type="function">
    <text evidence="12">The UvrABC repair system catalyzes the recognition and processing of DNA lesions. A damage recognition complex composed of 2 UvrA and 2 UvrB subunits scans DNA for abnormalities. Upon binding of the UvrA(2)B(2) complex to a putative damaged site, the DNA wraps around one UvrB monomer. DNA wrap is dependent on ATP binding by UvrB and probably causes local melting of the DNA helix, facilitating insertion of UvrB beta-hairpin between the DNA strands. Then UvrB probes one DNA strand for the presence of a lesion. If a lesion is found the UvrA subunits dissociate and the UvrB-DNA preincision complex is formed. This complex is subsequently bound by UvrC and the second UvrB is released. If no lesion is found, the DNA wraps around the other UvrB subunit that will check the other stand for damage.</text>
</comment>
<evidence type="ECO:0000256" key="10">
    <source>
        <dbReference type="ARBA" id="ARBA00026033"/>
    </source>
</evidence>
<comment type="subcellular location">
    <subcellularLocation>
        <location evidence="1 12 13">Cytoplasm</location>
    </subcellularLocation>
</comment>
<keyword evidence="14" id="KW-0175">Coiled coil</keyword>
<dbReference type="AlphaFoldDB" id="A0A0R1V3K1"/>
<dbReference type="SUPFAM" id="SSF52540">
    <property type="entry name" value="P-loop containing nucleoside triphosphate hydrolases"/>
    <property type="match status" value="2"/>
</dbReference>
<dbReference type="InterPro" id="IPR024759">
    <property type="entry name" value="UvrB_YAD/RRR_dom"/>
</dbReference>
<keyword evidence="5 12" id="KW-0227">DNA damage</keyword>
<organism evidence="18 19">
    <name type="scientific">Liquorilactobacillus satsumensis DSM 16230 = JCM 12392</name>
    <dbReference type="NCBI Taxonomy" id="1423801"/>
    <lineage>
        <taxon>Bacteria</taxon>
        <taxon>Bacillati</taxon>
        <taxon>Bacillota</taxon>
        <taxon>Bacilli</taxon>
        <taxon>Lactobacillales</taxon>
        <taxon>Lactobacillaceae</taxon>
        <taxon>Liquorilactobacillus</taxon>
    </lineage>
</organism>
<dbReference type="PATRIC" id="fig|1423801.4.peg.2214"/>
<keyword evidence="7 12" id="KW-0067">ATP-binding</keyword>
<feature type="domain" description="UVR" evidence="15">
    <location>
        <begin position="646"/>
        <end position="681"/>
    </location>
</feature>
<dbReference type="HAMAP" id="MF_00204">
    <property type="entry name" value="UvrB"/>
    <property type="match status" value="1"/>
</dbReference>
<proteinExistence type="inferred from homology"/>
<dbReference type="InterPro" id="IPR014001">
    <property type="entry name" value="Helicase_ATP-bd"/>
</dbReference>
<dbReference type="InterPro" id="IPR036876">
    <property type="entry name" value="UVR_dom_sf"/>
</dbReference>
<evidence type="ECO:0000256" key="7">
    <source>
        <dbReference type="ARBA" id="ARBA00022840"/>
    </source>
</evidence>
<dbReference type="SMART" id="SM00487">
    <property type="entry name" value="DEXDc"/>
    <property type="match status" value="1"/>
</dbReference>
<feature type="coiled-coil region" evidence="14">
    <location>
        <begin position="642"/>
        <end position="669"/>
    </location>
</feature>
<dbReference type="InterPro" id="IPR004807">
    <property type="entry name" value="UvrB"/>
</dbReference>
<evidence type="ECO:0000256" key="3">
    <source>
        <dbReference type="ARBA" id="ARBA00022490"/>
    </source>
</evidence>
<dbReference type="Pfam" id="PF12344">
    <property type="entry name" value="UvrB"/>
    <property type="match status" value="1"/>
</dbReference>
<dbReference type="GO" id="GO:0009380">
    <property type="term" value="C:excinuclease repair complex"/>
    <property type="evidence" value="ECO:0007669"/>
    <property type="project" value="InterPro"/>
</dbReference>
<keyword evidence="19" id="KW-1185">Reference proteome</keyword>
<keyword evidence="8 12" id="KW-0267">Excision nuclease</keyword>
<dbReference type="PROSITE" id="PS51194">
    <property type="entry name" value="HELICASE_CTER"/>
    <property type="match status" value="1"/>
</dbReference>
<evidence type="ECO:0000256" key="13">
    <source>
        <dbReference type="RuleBase" id="RU003587"/>
    </source>
</evidence>
<dbReference type="PANTHER" id="PTHR24029:SF0">
    <property type="entry name" value="UVRABC SYSTEM PROTEIN B"/>
    <property type="match status" value="1"/>
</dbReference>
<keyword evidence="12 13" id="KW-0742">SOS response</keyword>
<dbReference type="GO" id="GO:0016887">
    <property type="term" value="F:ATP hydrolysis activity"/>
    <property type="evidence" value="ECO:0007669"/>
    <property type="project" value="InterPro"/>
</dbReference>
<dbReference type="Pfam" id="PF17757">
    <property type="entry name" value="UvrB_inter"/>
    <property type="match status" value="1"/>
</dbReference>
<feature type="domain" description="Helicase C-terminal" evidence="17">
    <location>
        <begin position="452"/>
        <end position="618"/>
    </location>
</feature>
<evidence type="ECO:0000256" key="12">
    <source>
        <dbReference type="HAMAP-Rule" id="MF_00204"/>
    </source>
</evidence>